<sequence>MSSFEIRPEQMVDRTAVRAVVEAAFGEQGLVVADMVDALNAAQRAELSLVAEVDGAVVGHVQLNHSWVDARERLVDVLVLSPLSVAPDRQRGGVGTALVAAALQAAETAGSPAVFLEGSPAYYGARGFNRASELGFVRPSVRIPVAAFQVALLSAHEPWMTGQLVYCDPFWAADCVGLRDPDLAELEARFA</sequence>
<dbReference type="CDD" id="cd04301">
    <property type="entry name" value="NAT_SF"/>
    <property type="match status" value="1"/>
</dbReference>
<dbReference type="PANTHER" id="PTHR43877:SF1">
    <property type="entry name" value="ACETYLTRANSFERASE"/>
    <property type="match status" value="1"/>
</dbReference>
<dbReference type="InterPro" id="IPR016181">
    <property type="entry name" value="Acyl_CoA_acyltransferase"/>
</dbReference>
<accession>A0ABN3A3Z3</accession>
<dbReference type="PROSITE" id="PS51186">
    <property type="entry name" value="GNAT"/>
    <property type="match status" value="1"/>
</dbReference>
<dbReference type="Gene3D" id="3.40.630.30">
    <property type="match status" value="1"/>
</dbReference>
<reference evidence="4 5" key="1">
    <citation type="journal article" date="2019" name="Int. J. Syst. Evol. Microbiol.">
        <title>The Global Catalogue of Microorganisms (GCM) 10K type strain sequencing project: providing services to taxonomists for standard genome sequencing and annotation.</title>
        <authorList>
            <consortium name="The Broad Institute Genomics Platform"/>
            <consortium name="The Broad Institute Genome Sequencing Center for Infectious Disease"/>
            <person name="Wu L."/>
            <person name="Ma J."/>
        </authorList>
    </citation>
    <scope>NUCLEOTIDE SEQUENCE [LARGE SCALE GENOMIC DNA]</scope>
    <source>
        <strain evidence="4 5">JCM 16022</strain>
    </source>
</reference>
<dbReference type="EMBL" id="BAAAQR010000014">
    <property type="protein sequence ID" value="GAA2153400.1"/>
    <property type="molecule type" value="Genomic_DNA"/>
</dbReference>
<keyword evidence="5" id="KW-1185">Reference proteome</keyword>
<dbReference type="SUPFAM" id="SSF55729">
    <property type="entry name" value="Acyl-CoA N-acyltransferases (Nat)"/>
    <property type="match status" value="1"/>
</dbReference>
<dbReference type="InterPro" id="IPR050832">
    <property type="entry name" value="Bact_Acetyltransf"/>
</dbReference>
<dbReference type="Pfam" id="PF00583">
    <property type="entry name" value="Acetyltransf_1"/>
    <property type="match status" value="1"/>
</dbReference>
<organism evidence="4 5">
    <name type="scientific">Nocardioides koreensis</name>
    <dbReference type="NCBI Taxonomy" id="433651"/>
    <lineage>
        <taxon>Bacteria</taxon>
        <taxon>Bacillati</taxon>
        <taxon>Actinomycetota</taxon>
        <taxon>Actinomycetes</taxon>
        <taxon>Propionibacteriales</taxon>
        <taxon>Nocardioidaceae</taxon>
        <taxon>Nocardioides</taxon>
    </lineage>
</organism>
<evidence type="ECO:0000256" key="2">
    <source>
        <dbReference type="ARBA" id="ARBA00023315"/>
    </source>
</evidence>
<evidence type="ECO:0000259" key="3">
    <source>
        <dbReference type="PROSITE" id="PS51186"/>
    </source>
</evidence>
<proteinExistence type="predicted"/>
<evidence type="ECO:0000313" key="5">
    <source>
        <dbReference type="Proteomes" id="UP001501771"/>
    </source>
</evidence>
<dbReference type="RefSeq" id="WP_344156063.1">
    <property type="nucleotide sequence ID" value="NZ_BAAAQR010000014.1"/>
</dbReference>
<dbReference type="InterPro" id="IPR000182">
    <property type="entry name" value="GNAT_dom"/>
</dbReference>
<evidence type="ECO:0000256" key="1">
    <source>
        <dbReference type="ARBA" id="ARBA00022679"/>
    </source>
</evidence>
<feature type="domain" description="N-acetyltransferase" evidence="3">
    <location>
        <begin position="4"/>
        <end position="159"/>
    </location>
</feature>
<keyword evidence="2" id="KW-0012">Acyltransferase</keyword>
<keyword evidence="1" id="KW-0808">Transferase</keyword>
<evidence type="ECO:0000313" key="4">
    <source>
        <dbReference type="EMBL" id="GAA2153400.1"/>
    </source>
</evidence>
<dbReference type="PANTHER" id="PTHR43877">
    <property type="entry name" value="AMINOALKYLPHOSPHONATE N-ACETYLTRANSFERASE-RELATED-RELATED"/>
    <property type="match status" value="1"/>
</dbReference>
<name>A0ABN3A3Z3_9ACTN</name>
<comment type="caution">
    <text evidence="4">The sequence shown here is derived from an EMBL/GenBank/DDBJ whole genome shotgun (WGS) entry which is preliminary data.</text>
</comment>
<gene>
    <name evidence="4" type="ORF">GCM10009844_37770</name>
</gene>
<protein>
    <recommendedName>
        <fullName evidence="3">N-acetyltransferase domain-containing protein</fullName>
    </recommendedName>
</protein>
<dbReference type="Proteomes" id="UP001501771">
    <property type="component" value="Unassembled WGS sequence"/>
</dbReference>